<dbReference type="PANTHER" id="PTHR10429:SF0">
    <property type="entry name" value="DNA-3-METHYLADENINE GLYCOSYLASE"/>
    <property type="match status" value="1"/>
</dbReference>
<gene>
    <name evidence="6" type="ORF">E7215_15770</name>
</gene>
<dbReference type="SUPFAM" id="SSF50486">
    <property type="entry name" value="FMT C-terminal domain-like"/>
    <property type="match status" value="1"/>
</dbReference>
<comment type="similarity">
    <text evidence="1 5">Belongs to the DNA glycosylase MPG family.</text>
</comment>
<sequence length="211" mass="24237">MKFENLSLDFFRRDARKVAEDLLGKIIVRNYMGYKLTGRIVETEAYVGKIDKASHAYNYKKTTRTEPLFKSAGIAYVYKIYGMYNCMNIVTGCEGDPQGVLIRAIEPIEGIEVMSENRFNKPFTKLKPREILNLTSGPGKLCIALNIDKSLNTHSILSDELSLYADDFKDFKIVYSKRIGIDYAEEAKDFLWRYYIEGNKYVSVIDKKSSL</sequence>
<dbReference type="FunFam" id="3.10.300.10:FF:000001">
    <property type="entry name" value="Putative 3-methyladenine DNA glycosylase"/>
    <property type="match status" value="1"/>
</dbReference>
<dbReference type="InterPro" id="IPR036995">
    <property type="entry name" value="MPG_sf"/>
</dbReference>
<evidence type="ECO:0000256" key="4">
    <source>
        <dbReference type="ARBA" id="ARBA00023204"/>
    </source>
</evidence>
<evidence type="ECO:0000313" key="7">
    <source>
        <dbReference type="Proteomes" id="UP000768462"/>
    </source>
</evidence>
<evidence type="ECO:0000313" key="6">
    <source>
        <dbReference type="EMBL" id="MBE6061602.1"/>
    </source>
</evidence>
<keyword evidence="4 5" id="KW-0234">DNA repair</keyword>
<organism evidence="6 7">
    <name type="scientific">Clostridium sulfidigenes</name>
    <dbReference type="NCBI Taxonomy" id="318464"/>
    <lineage>
        <taxon>Bacteria</taxon>
        <taxon>Bacillati</taxon>
        <taxon>Bacillota</taxon>
        <taxon>Clostridia</taxon>
        <taxon>Eubacteriales</taxon>
        <taxon>Clostridiaceae</taxon>
        <taxon>Clostridium</taxon>
    </lineage>
</organism>
<keyword evidence="2 5" id="KW-0227">DNA damage</keyword>
<dbReference type="EC" id="3.2.2.-" evidence="5"/>
<dbReference type="AlphaFoldDB" id="A0A927ZK88"/>
<dbReference type="PANTHER" id="PTHR10429">
    <property type="entry name" value="DNA-3-METHYLADENINE GLYCOSYLASE"/>
    <property type="match status" value="1"/>
</dbReference>
<keyword evidence="3 5" id="KW-0378">Hydrolase</keyword>
<dbReference type="NCBIfam" id="TIGR00567">
    <property type="entry name" value="3mg"/>
    <property type="match status" value="1"/>
</dbReference>
<dbReference type="EMBL" id="SVCM01000184">
    <property type="protein sequence ID" value="MBE6061602.1"/>
    <property type="molecule type" value="Genomic_DNA"/>
</dbReference>
<protein>
    <recommendedName>
        <fullName evidence="5">Putative 3-methyladenine DNA glycosylase</fullName>
        <ecNumber evidence="5">3.2.2.-</ecNumber>
    </recommendedName>
</protein>
<dbReference type="Proteomes" id="UP000768462">
    <property type="component" value="Unassembled WGS sequence"/>
</dbReference>
<dbReference type="GO" id="GO:0006284">
    <property type="term" value="P:base-excision repair"/>
    <property type="evidence" value="ECO:0007669"/>
    <property type="project" value="InterPro"/>
</dbReference>
<dbReference type="HAMAP" id="MF_00527">
    <property type="entry name" value="3MGH"/>
    <property type="match status" value="1"/>
</dbReference>
<proteinExistence type="inferred from homology"/>
<dbReference type="InterPro" id="IPR003180">
    <property type="entry name" value="MPG"/>
</dbReference>
<dbReference type="GO" id="GO:0003905">
    <property type="term" value="F:alkylbase DNA N-glycosylase activity"/>
    <property type="evidence" value="ECO:0007669"/>
    <property type="project" value="InterPro"/>
</dbReference>
<dbReference type="CDD" id="cd00540">
    <property type="entry name" value="AAG"/>
    <property type="match status" value="1"/>
</dbReference>
<reference evidence="6" key="1">
    <citation type="submission" date="2019-04" db="EMBL/GenBank/DDBJ databases">
        <title>Evolution of Biomass-Degrading Anaerobic Consortia Revealed by Metagenomics.</title>
        <authorList>
            <person name="Peng X."/>
        </authorList>
    </citation>
    <scope>NUCLEOTIDE SEQUENCE</scope>
    <source>
        <strain evidence="6">SIG254</strain>
    </source>
</reference>
<accession>A0A927ZK88</accession>
<dbReference type="Gene3D" id="3.10.300.10">
    <property type="entry name" value="Methylpurine-DNA glycosylase (MPG)"/>
    <property type="match status" value="1"/>
</dbReference>
<evidence type="ECO:0000256" key="2">
    <source>
        <dbReference type="ARBA" id="ARBA00022763"/>
    </source>
</evidence>
<name>A0A927ZK88_9CLOT</name>
<keyword evidence="6" id="KW-0326">Glycosidase</keyword>
<evidence type="ECO:0000256" key="1">
    <source>
        <dbReference type="ARBA" id="ARBA00009232"/>
    </source>
</evidence>
<evidence type="ECO:0000256" key="5">
    <source>
        <dbReference type="HAMAP-Rule" id="MF_00527"/>
    </source>
</evidence>
<dbReference type="Pfam" id="PF02245">
    <property type="entry name" value="Pur_DNA_glyco"/>
    <property type="match status" value="1"/>
</dbReference>
<comment type="caution">
    <text evidence="6">The sequence shown here is derived from an EMBL/GenBank/DDBJ whole genome shotgun (WGS) entry which is preliminary data.</text>
</comment>
<evidence type="ECO:0000256" key="3">
    <source>
        <dbReference type="ARBA" id="ARBA00022801"/>
    </source>
</evidence>
<dbReference type="InterPro" id="IPR011034">
    <property type="entry name" value="Formyl_transferase-like_C_sf"/>
</dbReference>
<dbReference type="GO" id="GO:0003677">
    <property type="term" value="F:DNA binding"/>
    <property type="evidence" value="ECO:0007669"/>
    <property type="project" value="InterPro"/>
</dbReference>
<dbReference type="NCBIfam" id="NF002001">
    <property type="entry name" value="PRK00802.1-1"/>
    <property type="match status" value="1"/>
</dbReference>